<proteinExistence type="predicted"/>
<keyword evidence="2" id="KW-1185">Reference proteome</keyword>
<reference evidence="1 2" key="1">
    <citation type="submission" date="2020-05" db="EMBL/GenBank/DDBJ databases">
        <authorList>
            <person name="Petersen J."/>
            <person name="Sayavedra L."/>
        </authorList>
    </citation>
    <scope>NUCLEOTIDE SEQUENCE [LARGE SCALE GENOMIC DNA]</scope>
    <source>
        <strain evidence="1">B thermophilus SOXS</strain>
    </source>
</reference>
<evidence type="ECO:0000313" key="2">
    <source>
        <dbReference type="Proteomes" id="UP000643672"/>
    </source>
</evidence>
<sequence length="50" mass="5801">MKVLLNFGKIFVRLEFCMVFFAGKIFNTKYIGVVMHRRVGNTKDEGTDTK</sequence>
<dbReference type="Proteomes" id="UP000643672">
    <property type="component" value="Unassembled WGS sequence"/>
</dbReference>
<protein>
    <submittedName>
        <fullName evidence="1">Uncharacterized protein</fullName>
    </submittedName>
</protein>
<accession>A0A8H8XEE1</accession>
<comment type="caution">
    <text evidence="1">The sequence shown here is derived from an EMBL/GenBank/DDBJ whole genome shotgun (WGS) entry which is preliminary data.</text>
</comment>
<gene>
    <name evidence="1" type="ORF">THERMOS_1612</name>
</gene>
<organism evidence="1 2">
    <name type="scientific">Bathymodiolus thermophilus thioautotrophic gill symbiont</name>
    <dbReference type="NCBI Taxonomy" id="2360"/>
    <lineage>
        <taxon>Bacteria</taxon>
        <taxon>Pseudomonadati</taxon>
        <taxon>Pseudomonadota</taxon>
        <taxon>Gammaproteobacteria</taxon>
        <taxon>sulfur-oxidizing symbionts</taxon>
    </lineage>
</organism>
<dbReference type="EMBL" id="CAESAQ020000076">
    <property type="protein sequence ID" value="CAB5502483.1"/>
    <property type="molecule type" value="Genomic_DNA"/>
</dbReference>
<name>A0A8H8XEE1_9GAMM</name>
<evidence type="ECO:0000313" key="1">
    <source>
        <dbReference type="EMBL" id="CAB5502483.1"/>
    </source>
</evidence>
<dbReference type="AlphaFoldDB" id="A0A8H8XEE1"/>